<evidence type="ECO:0000313" key="14">
    <source>
        <dbReference type="Proteomes" id="UP000824469"/>
    </source>
</evidence>
<dbReference type="InterPro" id="IPR001320">
    <property type="entry name" value="Iontro_rcpt_C"/>
</dbReference>
<sequence>MQMKNKKVQILSIMCVLVAANLYAVNERVNIRVIFDSNWRVGELVKTALKLVSHEGNNGLQLLNCTRFVIQLPHPQTLVESPFLAVEPSDIQVPAIIGPRTMEVEEIISQFRYGANVSIVTLPKTNPALVTNESIVFHIPSYDVAEAHSMEKAKPLFKRPLFDSNRRLASLDWPPRSTEVSLASCKTVKNNVSVQTDWKQFILVMENKGREIFFFRTVHGIYVEVKLSGAGAASSEDPTYRTLREELKEEKVVFTLSGSVNISALYQAKLGDYTDPYLSKLPGSHEPPCCLVVIVVRTKTGQENMWAFLHPFTPGLWCTTMALMIYTGVVVWLLEHNLNPRCSTEKAATLIWFAVSAMSFSQREKIESSLARIVIAVWLIVMFILVSSYTSNFTSMLTLQQNQPTISSVDELLLSDVAVGYREGSFMTANYIHKHFGIAKKNLKGYTTLEEYGEALSMGPRKGGVAAIFEEIPHARMFLYGRSGYTMVKPIYKTADFDS</sequence>
<dbReference type="Pfam" id="PF00060">
    <property type="entry name" value="Lig_chan"/>
    <property type="match status" value="1"/>
</dbReference>
<dbReference type="FunFam" id="1.10.287.70:FF:000172">
    <property type="entry name" value="Glutamate receptor"/>
    <property type="match status" value="1"/>
</dbReference>
<evidence type="ECO:0000256" key="7">
    <source>
        <dbReference type="ARBA" id="ARBA00023170"/>
    </source>
</evidence>
<dbReference type="Proteomes" id="UP000824469">
    <property type="component" value="Unassembled WGS sequence"/>
</dbReference>
<keyword evidence="10" id="KW-0407">Ion channel</keyword>
<gene>
    <name evidence="13" type="ORF">KI387_017431</name>
</gene>
<dbReference type="EMBL" id="JAHRHJ020000003">
    <property type="protein sequence ID" value="KAH9322792.1"/>
    <property type="molecule type" value="Genomic_DNA"/>
</dbReference>
<keyword evidence="2" id="KW-0813">Transport</keyword>
<evidence type="ECO:0000256" key="8">
    <source>
        <dbReference type="ARBA" id="ARBA00023180"/>
    </source>
</evidence>
<keyword evidence="8" id="KW-0325">Glycoprotein</keyword>
<dbReference type="OMA" id="GSHEPPC"/>
<dbReference type="Gene3D" id="1.10.287.70">
    <property type="match status" value="1"/>
</dbReference>
<keyword evidence="3 11" id="KW-0812">Transmembrane</keyword>
<comment type="caution">
    <text evidence="13">The sequence shown here is derived from an EMBL/GenBank/DDBJ whole genome shotgun (WGS) entry which is preliminary data.</text>
</comment>
<keyword evidence="6 11" id="KW-0472">Membrane</keyword>
<organism evidence="13 14">
    <name type="scientific">Taxus chinensis</name>
    <name type="common">Chinese yew</name>
    <name type="synonym">Taxus wallichiana var. chinensis</name>
    <dbReference type="NCBI Taxonomy" id="29808"/>
    <lineage>
        <taxon>Eukaryota</taxon>
        <taxon>Viridiplantae</taxon>
        <taxon>Streptophyta</taxon>
        <taxon>Embryophyta</taxon>
        <taxon>Tracheophyta</taxon>
        <taxon>Spermatophyta</taxon>
        <taxon>Pinopsida</taxon>
        <taxon>Pinidae</taxon>
        <taxon>Conifers II</taxon>
        <taxon>Cupressales</taxon>
        <taxon>Taxaceae</taxon>
        <taxon>Taxus</taxon>
    </lineage>
</organism>
<reference evidence="13 14" key="1">
    <citation type="journal article" date="2021" name="Nat. Plants">
        <title>The Taxus genome provides insights into paclitaxel biosynthesis.</title>
        <authorList>
            <person name="Xiong X."/>
            <person name="Gou J."/>
            <person name="Liao Q."/>
            <person name="Li Y."/>
            <person name="Zhou Q."/>
            <person name="Bi G."/>
            <person name="Li C."/>
            <person name="Du R."/>
            <person name="Wang X."/>
            <person name="Sun T."/>
            <person name="Guo L."/>
            <person name="Liang H."/>
            <person name="Lu P."/>
            <person name="Wu Y."/>
            <person name="Zhang Z."/>
            <person name="Ro D.K."/>
            <person name="Shang Y."/>
            <person name="Huang S."/>
            <person name="Yan J."/>
        </authorList>
    </citation>
    <scope>NUCLEOTIDE SEQUENCE [LARGE SCALE GENOMIC DNA]</scope>
    <source>
        <strain evidence="13">Ta-2019</strain>
    </source>
</reference>
<feature type="transmembrane region" description="Helical" evidence="11">
    <location>
        <begin position="370"/>
        <end position="389"/>
    </location>
</feature>
<dbReference type="AlphaFoldDB" id="A0AA38LJ14"/>
<dbReference type="InterPro" id="IPR015683">
    <property type="entry name" value="Ionotropic_Glu_rcpt"/>
</dbReference>
<feature type="non-terminal residue" evidence="13">
    <location>
        <position position="499"/>
    </location>
</feature>
<name>A0AA38LJ14_TAXCH</name>
<feature type="transmembrane region" description="Helical" evidence="11">
    <location>
        <begin position="314"/>
        <end position="334"/>
    </location>
</feature>
<evidence type="ECO:0000256" key="5">
    <source>
        <dbReference type="ARBA" id="ARBA00023065"/>
    </source>
</evidence>
<accession>A0AA38LJ14</accession>
<evidence type="ECO:0000256" key="2">
    <source>
        <dbReference type="ARBA" id="ARBA00022448"/>
    </source>
</evidence>
<protein>
    <recommendedName>
        <fullName evidence="12">Ionotropic glutamate receptor C-terminal domain-containing protein</fullName>
    </recommendedName>
</protein>
<feature type="domain" description="Ionotropic glutamate receptor C-terminal" evidence="12">
    <location>
        <begin position="316"/>
        <end position="413"/>
    </location>
</feature>
<evidence type="ECO:0000256" key="6">
    <source>
        <dbReference type="ARBA" id="ARBA00023136"/>
    </source>
</evidence>
<evidence type="ECO:0000256" key="10">
    <source>
        <dbReference type="ARBA" id="ARBA00023303"/>
    </source>
</evidence>
<dbReference type="GO" id="GO:0016020">
    <property type="term" value="C:membrane"/>
    <property type="evidence" value="ECO:0007669"/>
    <property type="project" value="UniProtKB-SubCell"/>
</dbReference>
<proteinExistence type="predicted"/>
<evidence type="ECO:0000256" key="1">
    <source>
        <dbReference type="ARBA" id="ARBA00004141"/>
    </source>
</evidence>
<evidence type="ECO:0000256" key="4">
    <source>
        <dbReference type="ARBA" id="ARBA00022989"/>
    </source>
</evidence>
<keyword evidence="4 11" id="KW-1133">Transmembrane helix</keyword>
<keyword evidence="7" id="KW-0675">Receptor</keyword>
<dbReference type="PANTHER" id="PTHR18966">
    <property type="entry name" value="IONOTROPIC GLUTAMATE RECEPTOR"/>
    <property type="match status" value="1"/>
</dbReference>
<keyword evidence="14" id="KW-1185">Reference proteome</keyword>
<dbReference type="GO" id="GO:0015276">
    <property type="term" value="F:ligand-gated monoatomic ion channel activity"/>
    <property type="evidence" value="ECO:0007669"/>
    <property type="project" value="InterPro"/>
</dbReference>
<evidence type="ECO:0000313" key="13">
    <source>
        <dbReference type="EMBL" id="KAH9322792.1"/>
    </source>
</evidence>
<evidence type="ECO:0000256" key="11">
    <source>
        <dbReference type="SAM" id="Phobius"/>
    </source>
</evidence>
<keyword evidence="9" id="KW-1071">Ligand-gated ion channel</keyword>
<evidence type="ECO:0000256" key="9">
    <source>
        <dbReference type="ARBA" id="ARBA00023286"/>
    </source>
</evidence>
<keyword evidence="5" id="KW-0406">Ion transport</keyword>
<evidence type="ECO:0000256" key="3">
    <source>
        <dbReference type="ARBA" id="ARBA00022692"/>
    </source>
</evidence>
<evidence type="ECO:0000259" key="12">
    <source>
        <dbReference type="Pfam" id="PF00060"/>
    </source>
</evidence>
<comment type="subcellular location">
    <subcellularLocation>
        <location evidence="1">Membrane</location>
        <topology evidence="1">Multi-pass membrane protein</topology>
    </subcellularLocation>
</comment>